<dbReference type="RefSeq" id="XP_028464176.1">
    <property type="nucleotide sequence ID" value="XM_028607315.1"/>
</dbReference>
<feature type="transmembrane region" description="Helical" evidence="1">
    <location>
        <begin position="49"/>
        <end position="68"/>
    </location>
</feature>
<organism evidence="2 3">
    <name type="scientific">Sodiomyces alkalinus (strain CBS 110278 / VKM F-3762 / F11)</name>
    <name type="common">Alkaliphilic filamentous fungus</name>
    <dbReference type="NCBI Taxonomy" id="1314773"/>
    <lineage>
        <taxon>Eukaryota</taxon>
        <taxon>Fungi</taxon>
        <taxon>Dikarya</taxon>
        <taxon>Ascomycota</taxon>
        <taxon>Pezizomycotina</taxon>
        <taxon>Sordariomycetes</taxon>
        <taxon>Hypocreomycetidae</taxon>
        <taxon>Glomerellales</taxon>
        <taxon>Plectosphaerellaceae</taxon>
        <taxon>Sodiomyces</taxon>
    </lineage>
</organism>
<proteinExistence type="predicted"/>
<keyword evidence="1" id="KW-0812">Transmembrane</keyword>
<keyword evidence="3" id="KW-1185">Reference proteome</keyword>
<evidence type="ECO:0000313" key="2">
    <source>
        <dbReference type="EMBL" id="ROT36370.1"/>
    </source>
</evidence>
<dbReference type="GeneID" id="39575793"/>
<keyword evidence="1" id="KW-1133">Transmembrane helix</keyword>
<sequence>MLVRCISLSLGSPFASFPSFIGLPLHLYFPLHLLFSVQLTGDLIFEEEMYSITLSVCLFSLFTGLHHIPRPPSRFPYQLLF</sequence>
<protein>
    <submittedName>
        <fullName evidence="2">Uncharacterized protein</fullName>
    </submittedName>
</protein>
<dbReference type="EMBL" id="ML119059">
    <property type="protein sequence ID" value="ROT36370.1"/>
    <property type="molecule type" value="Genomic_DNA"/>
</dbReference>
<name>A0A3N2PPK4_SODAK</name>
<evidence type="ECO:0000256" key="1">
    <source>
        <dbReference type="SAM" id="Phobius"/>
    </source>
</evidence>
<dbReference type="AlphaFoldDB" id="A0A3N2PPK4"/>
<accession>A0A3N2PPK4</accession>
<evidence type="ECO:0000313" key="3">
    <source>
        <dbReference type="Proteomes" id="UP000272025"/>
    </source>
</evidence>
<feature type="transmembrane region" description="Helical" evidence="1">
    <location>
        <begin position="7"/>
        <end position="29"/>
    </location>
</feature>
<gene>
    <name evidence="2" type="ORF">SODALDRAFT_218205</name>
</gene>
<keyword evidence="1" id="KW-0472">Membrane</keyword>
<dbReference type="Proteomes" id="UP000272025">
    <property type="component" value="Unassembled WGS sequence"/>
</dbReference>
<reference evidence="2 3" key="1">
    <citation type="journal article" date="2018" name="Mol. Ecol.">
        <title>The obligate alkalophilic soda-lake fungus Sodiomyces alkalinus has shifted to a protein diet.</title>
        <authorList>
            <person name="Grum-Grzhimaylo A.A."/>
            <person name="Falkoski D.L."/>
            <person name="van den Heuvel J."/>
            <person name="Valero-Jimenez C.A."/>
            <person name="Min B."/>
            <person name="Choi I.G."/>
            <person name="Lipzen A."/>
            <person name="Daum C.G."/>
            <person name="Aanen D.K."/>
            <person name="Tsang A."/>
            <person name="Henrissat B."/>
            <person name="Bilanenko E.N."/>
            <person name="de Vries R.P."/>
            <person name="van Kan J.A.L."/>
            <person name="Grigoriev I.V."/>
            <person name="Debets A.J.M."/>
        </authorList>
    </citation>
    <scope>NUCLEOTIDE SEQUENCE [LARGE SCALE GENOMIC DNA]</scope>
    <source>
        <strain evidence="2 3">F11</strain>
    </source>
</reference>